<comment type="caution">
    <text evidence="7">The sequence shown here is derived from an EMBL/GenBank/DDBJ whole genome shotgun (WGS) entry which is preliminary data.</text>
</comment>
<accession>A0AAW1KHM6</accession>
<dbReference type="InterPro" id="IPR045851">
    <property type="entry name" value="AMP-bd_C_sf"/>
</dbReference>
<feature type="domain" description="AMP-dependent synthetase/ligase" evidence="5">
    <location>
        <begin position="38"/>
        <end position="392"/>
    </location>
</feature>
<dbReference type="Gene3D" id="3.30.300.30">
    <property type="match status" value="1"/>
</dbReference>
<dbReference type="PANTHER" id="PTHR24096">
    <property type="entry name" value="LONG-CHAIN-FATTY-ACID--COA LIGASE"/>
    <property type="match status" value="1"/>
</dbReference>
<dbReference type="InterPro" id="IPR020845">
    <property type="entry name" value="AMP-binding_CS"/>
</dbReference>
<dbReference type="InterPro" id="IPR025110">
    <property type="entry name" value="AMP-bd_C"/>
</dbReference>
<keyword evidence="3" id="KW-0436">Ligase</keyword>
<dbReference type="PANTHER" id="PTHR24096:SF149">
    <property type="entry name" value="AMP-BINDING DOMAIN-CONTAINING PROTEIN-RELATED"/>
    <property type="match status" value="1"/>
</dbReference>
<dbReference type="EMBL" id="JASPKY010000222">
    <property type="protein sequence ID" value="KAK9719151.1"/>
    <property type="molecule type" value="Genomic_DNA"/>
</dbReference>
<evidence type="ECO:0000256" key="3">
    <source>
        <dbReference type="ARBA" id="ARBA00022598"/>
    </source>
</evidence>
<keyword evidence="4" id="KW-0576">Peroxisome</keyword>
<evidence type="ECO:0000313" key="8">
    <source>
        <dbReference type="Proteomes" id="UP001458880"/>
    </source>
</evidence>
<dbReference type="Gene3D" id="3.40.50.12780">
    <property type="entry name" value="N-terminal domain of ligase-like"/>
    <property type="match status" value="1"/>
</dbReference>
<dbReference type="AlphaFoldDB" id="A0AAW1KHM6"/>
<evidence type="ECO:0000256" key="1">
    <source>
        <dbReference type="ARBA" id="ARBA00004275"/>
    </source>
</evidence>
<organism evidence="7 8">
    <name type="scientific">Popillia japonica</name>
    <name type="common">Japanese beetle</name>
    <dbReference type="NCBI Taxonomy" id="7064"/>
    <lineage>
        <taxon>Eukaryota</taxon>
        <taxon>Metazoa</taxon>
        <taxon>Ecdysozoa</taxon>
        <taxon>Arthropoda</taxon>
        <taxon>Hexapoda</taxon>
        <taxon>Insecta</taxon>
        <taxon>Pterygota</taxon>
        <taxon>Neoptera</taxon>
        <taxon>Endopterygota</taxon>
        <taxon>Coleoptera</taxon>
        <taxon>Polyphaga</taxon>
        <taxon>Scarabaeiformia</taxon>
        <taxon>Scarabaeidae</taxon>
        <taxon>Rutelinae</taxon>
        <taxon>Popillia</taxon>
    </lineage>
</organism>
<dbReference type="InterPro" id="IPR042099">
    <property type="entry name" value="ANL_N_sf"/>
</dbReference>
<dbReference type="PROSITE" id="PS00455">
    <property type="entry name" value="AMP_BINDING"/>
    <property type="match status" value="1"/>
</dbReference>
<sequence length="540" mass="60855">MNTQRVNNLLYGPKRNIYIEKKGIGREIYNRMQEFKYRVMQIDSKSGEQQTYAEIHQKLTRMALEMRKRGIQPGDVILSCSYNSMDTILPVYSTLYLNAVTVTLDPSISVRDSAHLIKLVRPKVVFVIPEAVDLIESAIVDLEQKPAIVVMGSSKIYATLSDFLKPQPEEEKFVPDDVKDVHDVSNIFFSSGTTGLPKAVMHTNCSMLSSVQLLRETDFDSTVCLYYTSFYWISAFLFSTLAIVSGSARVIDGEFTVETFMKTLEKYKVTSIFLSPTLAMQLTEENVKNYNVDTLNNLFTGGSIVTETLVNNLRKYFPNAQINVGYGLTECGGPAILFTKSTDHLFKKKPTSCGLPYVNTILKIVDLKTGKALGPMEKGEIRIKSDAGFKGYIDARNNAEDHLDSDGFVKSGDIGYYDEDNCLYFCDRLKEMFKYRSWHVVPASIEAMIYEHPAVLETVVIGIPHEIDDHHPLALVVLRQGHNVTEEELLDFVNKRVSDREKLRAGLKIVKVLPKTATGKLARPKIREIVFSGNLQQLCI</sequence>
<dbReference type="SUPFAM" id="SSF56801">
    <property type="entry name" value="Acetyl-CoA synthetase-like"/>
    <property type="match status" value="1"/>
</dbReference>
<protein>
    <submittedName>
        <fullName evidence="7">AMP-binding enzyme C-terminal domain</fullName>
    </submittedName>
</protein>
<keyword evidence="8" id="KW-1185">Reference proteome</keyword>
<proteinExistence type="inferred from homology"/>
<dbReference type="Pfam" id="PF13193">
    <property type="entry name" value="AMP-binding_C"/>
    <property type="match status" value="1"/>
</dbReference>
<name>A0AAW1KHM6_POPJA</name>
<dbReference type="InterPro" id="IPR000873">
    <property type="entry name" value="AMP-dep_synth/lig_dom"/>
</dbReference>
<feature type="domain" description="AMP-binding enzyme C-terminal" evidence="6">
    <location>
        <begin position="445"/>
        <end position="520"/>
    </location>
</feature>
<comment type="similarity">
    <text evidence="2">Belongs to the ATP-dependent AMP-binding enzyme family.</text>
</comment>
<gene>
    <name evidence="7" type="ORF">QE152_g22829</name>
</gene>
<evidence type="ECO:0000256" key="2">
    <source>
        <dbReference type="ARBA" id="ARBA00006432"/>
    </source>
</evidence>
<reference evidence="7 8" key="1">
    <citation type="journal article" date="2024" name="BMC Genomics">
        <title>De novo assembly and annotation of Popillia japonica's genome with initial clues to its potential as an invasive pest.</title>
        <authorList>
            <person name="Cucini C."/>
            <person name="Boschi S."/>
            <person name="Funari R."/>
            <person name="Cardaioli E."/>
            <person name="Iannotti N."/>
            <person name="Marturano G."/>
            <person name="Paoli F."/>
            <person name="Bruttini M."/>
            <person name="Carapelli A."/>
            <person name="Frati F."/>
            <person name="Nardi F."/>
        </authorList>
    </citation>
    <scope>NUCLEOTIDE SEQUENCE [LARGE SCALE GENOMIC DNA]</scope>
    <source>
        <strain evidence="7">DMR45628</strain>
    </source>
</reference>
<dbReference type="Pfam" id="PF00501">
    <property type="entry name" value="AMP-binding"/>
    <property type="match status" value="1"/>
</dbReference>
<evidence type="ECO:0000313" key="7">
    <source>
        <dbReference type="EMBL" id="KAK9719151.1"/>
    </source>
</evidence>
<comment type="subcellular location">
    <subcellularLocation>
        <location evidence="1">Peroxisome</location>
    </subcellularLocation>
</comment>
<dbReference type="GO" id="GO:0005777">
    <property type="term" value="C:peroxisome"/>
    <property type="evidence" value="ECO:0007669"/>
    <property type="project" value="UniProtKB-SubCell"/>
</dbReference>
<dbReference type="Proteomes" id="UP001458880">
    <property type="component" value="Unassembled WGS sequence"/>
</dbReference>
<evidence type="ECO:0000256" key="4">
    <source>
        <dbReference type="ARBA" id="ARBA00023140"/>
    </source>
</evidence>
<dbReference type="GO" id="GO:0016405">
    <property type="term" value="F:CoA-ligase activity"/>
    <property type="evidence" value="ECO:0007669"/>
    <property type="project" value="TreeGrafter"/>
</dbReference>
<evidence type="ECO:0000259" key="6">
    <source>
        <dbReference type="Pfam" id="PF13193"/>
    </source>
</evidence>
<evidence type="ECO:0000259" key="5">
    <source>
        <dbReference type="Pfam" id="PF00501"/>
    </source>
</evidence>